<dbReference type="InterPro" id="IPR050090">
    <property type="entry name" value="Tyrosine_recombinase_XerCD"/>
</dbReference>
<protein>
    <submittedName>
        <fullName evidence="5">Integrase</fullName>
    </submittedName>
</protein>
<proteinExistence type="inferred from homology"/>
<accession>A0ABU1K2R3</accession>
<keyword evidence="2" id="KW-0238">DNA-binding</keyword>
<organism evidence="5 6">
    <name type="scientific">Mesonia maritima</name>
    <dbReference type="NCBI Taxonomy" id="1793873"/>
    <lineage>
        <taxon>Bacteria</taxon>
        <taxon>Pseudomonadati</taxon>
        <taxon>Bacteroidota</taxon>
        <taxon>Flavobacteriia</taxon>
        <taxon>Flavobacteriales</taxon>
        <taxon>Flavobacteriaceae</taxon>
        <taxon>Mesonia</taxon>
    </lineage>
</organism>
<dbReference type="Pfam" id="PF17293">
    <property type="entry name" value="Arm-DNA-bind_5"/>
    <property type="match status" value="1"/>
</dbReference>
<comment type="caution">
    <text evidence="5">The sequence shown here is derived from an EMBL/GenBank/DDBJ whole genome shotgun (WGS) entry which is preliminary data.</text>
</comment>
<dbReference type="InterPro" id="IPR002104">
    <property type="entry name" value="Integrase_catalytic"/>
</dbReference>
<sequence>MYDDRILILFYLQKARINKRKQCPIICRITYNKKRKQFSTGLFIEPTNWDPNAQTTSNSQLNDQLEIISSEIRSSYLKLKISGDVYSVDDIYKEFKGETTETNFGVIEYYETILSKKNKLIGKEIKQATWNKFYYIFNDLKQFIKWKFNKKDYLLRDLNMNFIEEFEYFLITEKDNKQITANKVLQRFKSVIRNAVGENHLDKDPFYNHKAKRVKKKVVYLTRDELNKLENKSISQERLSNTRDCFVFCCYTGLAYKEMANLKTQHITKGFDNMLWIQMTREKTDKLISIPVLPKALEIIKKYEDRNDKCVLPVVSNQRFNSYLKEIATIVGIDKNLTHHMARKTFASTVLLYNDVPMEIVSELLGHSSIKITESHYGKIVQKKVSEHISKLSKKLGY</sequence>
<evidence type="ECO:0000256" key="3">
    <source>
        <dbReference type="ARBA" id="ARBA00023172"/>
    </source>
</evidence>
<comment type="similarity">
    <text evidence="1">Belongs to the 'phage' integrase family.</text>
</comment>
<dbReference type="Proteomes" id="UP001257659">
    <property type="component" value="Unassembled WGS sequence"/>
</dbReference>
<dbReference type="SUPFAM" id="SSF56349">
    <property type="entry name" value="DNA breaking-rejoining enzymes"/>
    <property type="match status" value="1"/>
</dbReference>
<dbReference type="InterPro" id="IPR025269">
    <property type="entry name" value="SAM-like_dom"/>
</dbReference>
<dbReference type="RefSeq" id="WP_309726877.1">
    <property type="nucleotide sequence ID" value="NZ_JAVDQA010000001.1"/>
</dbReference>
<keyword evidence="3" id="KW-0233">DNA recombination</keyword>
<evidence type="ECO:0000259" key="4">
    <source>
        <dbReference type="PROSITE" id="PS51898"/>
    </source>
</evidence>
<keyword evidence="6" id="KW-1185">Reference proteome</keyword>
<dbReference type="InterPro" id="IPR011010">
    <property type="entry name" value="DNA_brk_join_enz"/>
</dbReference>
<dbReference type="CDD" id="cd01185">
    <property type="entry name" value="INTN1_C_like"/>
    <property type="match status" value="1"/>
</dbReference>
<dbReference type="Pfam" id="PF00589">
    <property type="entry name" value="Phage_integrase"/>
    <property type="match status" value="1"/>
</dbReference>
<gene>
    <name evidence="5" type="ORF">GGR31_000512</name>
</gene>
<evidence type="ECO:0000256" key="2">
    <source>
        <dbReference type="ARBA" id="ARBA00023125"/>
    </source>
</evidence>
<dbReference type="PROSITE" id="PS51898">
    <property type="entry name" value="TYR_RECOMBINASE"/>
    <property type="match status" value="1"/>
</dbReference>
<dbReference type="Gene3D" id="1.10.150.130">
    <property type="match status" value="1"/>
</dbReference>
<name>A0ABU1K2R3_9FLAO</name>
<reference evidence="5 6" key="1">
    <citation type="submission" date="2023-07" db="EMBL/GenBank/DDBJ databases">
        <title>Genomic Encyclopedia of Type Strains, Phase IV (KMG-IV): sequencing the most valuable type-strain genomes for metagenomic binning, comparative biology and taxonomic classification.</title>
        <authorList>
            <person name="Goeker M."/>
        </authorList>
    </citation>
    <scope>NUCLEOTIDE SEQUENCE [LARGE SCALE GENOMIC DNA]</scope>
    <source>
        <strain evidence="5 6">DSM 102814</strain>
    </source>
</reference>
<dbReference type="Pfam" id="PF13102">
    <property type="entry name" value="Phage_int_SAM_5"/>
    <property type="match status" value="1"/>
</dbReference>
<dbReference type="PANTHER" id="PTHR30349:SF64">
    <property type="entry name" value="PROPHAGE INTEGRASE INTD-RELATED"/>
    <property type="match status" value="1"/>
</dbReference>
<dbReference type="EMBL" id="JAVDQA010000001">
    <property type="protein sequence ID" value="MDR6299896.1"/>
    <property type="molecule type" value="Genomic_DNA"/>
</dbReference>
<dbReference type="InterPro" id="IPR010998">
    <property type="entry name" value="Integrase_recombinase_N"/>
</dbReference>
<evidence type="ECO:0000313" key="5">
    <source>
        <dbReference type="EMBL" id="MDR6299896.1"/>
    </source>
</evidence>
<dbReference type="PANTHER" id="PTHR30349">
    <property type="entry name" value="PHAGE INTEGRASE-RELATED"/>
    <property type="match status" value="1"/>
</dbReference>
<evidence type="ECO:0000313" key="6">
    <source>
        <dbReference type="Proteomes" id="UP001257659"/>
    </source>
</evidence>
<evidence type="ECO:0000256" key="1">
    <source>
        <dbReference type="ARBA" id="ARBA00008857"/>
    </source>
</evidence>
<dbReference type="InterPro" id="IPR035386">
    <property type="entry name" value="Arm-DNA-bind_5"/>
</dbReference>
<dbReference type="InterPro" id="IPR013762">
    <property type="entry name" value="Integrase-like_cat_sf"/>
</dbReference>
<dbReference type="Gene3D" id="1.10.443.10">
    <property type="entry name" value="Intergrase catalytic core"/>
    <property type="match status" value="1"/>
</dbReference>
<feature type="domain" description="Tyr recombinase" evidence="4">
    <location>
        <begin position="216"/>
        <end position="390"/>
    </location>
</feature>